<accession>A0AAN7PE25</accession>
<dbReference type="Proteomes" id="UP001353858">
    <property type="component" value="Unassembled WGS sequence"/>
</dbReference>
<organism evidence="2 3">
    <name type="scientific">Aquatica leii</name>
    <dbReference type="NCBI Taxonomy" id="1421715"/>
    <lineage>
        <taxon>Eukaryota</taxon>
        <taxon>Metazoa</taxon>
        <taxon>Ecdysozoa</taxon>
        <taxon>Arthropoda</taxon>
        <taxon>Hexapoda</taxon>
        <taxon>Insecta</taxon>
        <taxon>Pterygota</taxon>
        <taxon>Neoptera</taxon>
        <taxon>Endopterygota</taxon>
        <taxon>Coleoptera</taxon>
        <taxon>Polyphaga</taxon>
        <taxon>Elateriformia</taxon>
        <taxon>Elateroidea</taxon>
        <taxon>Lampyridae</taxon>
        <taxon>Luciolinae</taxon>
        <taxon>Aquatica</taxon>
    </lineage>
</organism>
<dbReference type="EMBL" id="JARPUR010000002">
    <property type="protein sequence ID" value="KAK4883103.1"/>
    <property type="molecule type" value="Genomic_DNA"/>
</dbReference>
<dbReference type="AlphaFoldDB" id="A0AAN7PE25"/>
<evidence type="ECO:0000313" key="3">
    <source>
        <dbReference type="Proteomes" id="UP001353858"/>
    </source>
</evidence>
<name>A0AAN7PE25_9COLE</name>
<gene>
    <name evidence="2" type="ORF">RN001_006422</name>
</gene>
<feature type="compositionally biased region" description="Basic and acidic residues" evidence="1">
    <location>
        <begin position="35"/>
        <end position="45"/>
    </location>
</feature>
<comment type="caution">
    <text evidence="2">The sequence shown here is derived from an EMBL/GenBank/DDBJ whole genome shotgun (WGS) entry which is preliminary data.</text>
</comment>
<evidence type="ECO:0000256" key="1">
    <source>
        <dbReference type="SAM" id="MobiDB-lite"/>
    </source>
</evidence>
<keyword evidence="3" id="KW-1185">Reference proteome</keyword>
<protein>
    <submittedName>
        <fullName evidence="2">Uncharacterized protein</fullName>
    </submittedName>
</protein>
<reference evidence="3" key="1">
    <citation type="submission" date="2023-01" db="EMBL/GenBank/DDBJ databases">
        <title>Key to firefly adult light organ development and bioluminescence: homeobox transcription factors regulate luciferase expression and transportation to peroxisome.</title>
        <authorList>
            <person name="Fu X."/>
        </authorList>
    </citation>
    <scope>NUCLEOTIDE SEQUENCE [LARGE SCALE GENOMIC DNA]</scope>
</reference>
<sequence>MVQEHESSQQSGKLNCQAWDNTSRKTGFQAIQSKGQEKKVEEKKQNPWGPVFKDRKNFNSLHHC</sequence>
<feature type="region of interest" description="Disordered" evidence="1">
    <location>
        <begin position="31"/>
        <end position="64"/>
    </location>
</feature>
<proteinExistence type="predicted"/>
<evidence type="ECO:0000313" key="2">
    <source>
        <dbReference type="EMBL" id="KAK4883103.1"/>
    </source>
</evidence>